<feature type="compositionally biased region" description="Low complexity" evidence="1">
    <location>
        <begin position="821"/>
        <end position="831"/>
    </location>
</feature>
<protein>
    <recommendedName>
        <fullName evidence="4">Ig-like domain-containing protein</fullName>
    </recommendedName>
</protein>
<reference evidence="5 6" key="1">
    <citation type="journal article" date="2024" name="Genome Biol. Evol.">
        <title>Chromosome-level genome assembly of the viviparous eelpout Zoarces viviparus.</title>
        <authorList>
            <person name="Fuhrmann N."/>
            <person name="Brasseur M.V."/>
            <person name="Bakowski C.E."/>
            <person name="Podsiadlowski L."/>
            <person name="Prost S."/>
            <person name="Krehenwinkel H."/>
            <person name="Mayer C."/>
        </authorList>
    </citation>
    <scope>NUCLEOTIDE SEQUENCE [LARGE SCALE GENOMIC DNA]</scope>
    <source>
        <strain evidence="5">NO-MEL_2022_Ind0_liver</strain>
    </source>
</reference>
<dbReference type="InterPro" id="IPR003598">
    <property type="entry name" value="Ig_sub2"/>
</dbReference>
<evidence type="ECO:0000256" key="1">
    <source>
        <dbReference type="SAM" id="MobiDB-lite"/>
    </source>
</evidence>
<proteinExistence type="predicted"/>
<dbReference type="PANTHER" id="PTHR46484:SF8">
    <property type="entry name" value="B-CELL RECEPTOR CD22-LIKE-RELATED"/>
    <property type="match status" value="1"/>
</dbReference>
<dbReference type="EMBL" id="JBCEZU010000112">
    <property type="protein sequence ID" value="KAK9527944.1"/>
    <property type="molecule type" value="Genomic_DNA"/>
</dbReference>
<feature type="domain" description="Ig-like" evidence="4">
    <location>
        <begin position="119"/>
        <end position="215"/>
    </location>
</feature>
<feature type="region of interest" description="Disordered" evidence="1">
    <location>
        <begin position="812"/>
        <end position="831"/>
    </location>
</feature>
<dbReference type="Gene3D" id="2.60.40.10">
    <property type="entry name" value="Immunoglobulins"/>
    <property type="match status" value="6"/>
</dbReference>
<name>A0AAW1EZT3_ZOAVI</name>
<dbReference type="InterPro" id="IPR007110">
    <property type="entry name" value="Ig-like_dom"/>
</dbReference>
<keyword evidence="6" id="KW-1185">Reference proteome</keyword>
<gene>
    <name evidence="5" type="ORF">VZT92_014453</name>
</gene>
<feature type="signal peptide" evidence="3">
    <location>
        <begin position="1"/>
        <end position="28"/>
    </location>
</feature>
<dbReference type="SUPFAM" id="SSF48726">
    <property type="entry name" value="Immunoglobulin"/>
    <property type="match status" value="6"/>
</dbReference>
<sequence>MSVMAVRSVRTLTANMLLSVFFLSGALADCVHNLNLFITAPQEMEALTGSCLQIPCDECHGSPVCENGDSQHVTECLLSLSLITNYSDKYYFRIESQPFRATAACDPLQITVRDSPPSPRIEISGDLKEKESVSISCSASTPCPHSPPKLTWNLQQDPHIMTEENTDRTFTTKIQKNITLSDKHDGFIITCSARYPVNEGKYVKTSEETTTLNVSYAPKDTSASISPPGSVSAGSWVNLTCSSRANPPVSRFTWFKISKNGPVNVSEGDFYSFNVTDGGVYYCVATNELGNQTSSEILLTIKGDQQVGAQVIVKILGIVMLVSTLVIFECWFRSRRSTKPQEVMSVMAVRSVRTVTASMLLNVFFLSDKYYFRIESQPFRATASCDPLQITVRESPPSPRIEISGDLKEKESVSISCSASTPCPHSPPKLTWNLQQDPHIMTEENTDRTFTTKIQKNITLSDEHDGFIITCSARYPVNEGKDVKTSEETTTLNVSYAPKNTSASISPPGSVSAGSWVNLTCSSRAKPPVSRFTWFKISKDGPVNVSEGDFYSFNVTDGGVYYCVATNELGNQTSSEIRLTIKGDQQVGAQVIVKILGIVMLVSTLVVFECLITSYTDKYYFRIESQPFRATAACDPFQITVRDSPPSPRIKISGDLKEKESVSISCSASTPCPHSPPKLTWNLQQDPHIMTEENTDRTFTTKIQKNITLSDEHDGFIITCSARYPVNEGKDVKTSEETTTLNVSYAPKNTSASISPPGSVSAGSWVNLTCSSRAKPPISITWFKISKDGPVNSLTVEETARTEEDVHYGEIDFSRRGPEPSSVSVQDSGQQQDTLYAQVKVSDSANVTQTADVPEDLYAQVKRK</sequence>
<comment type="caution">
    <text evidence="5">The sequence shown here is derived from an EMBL/GenBank/DDBJ whole genome shotgun (WGS) entry which is preliminary data.</text>
</comment>
<dbReference type="PROSITE" id="PS50835">
    <property type="entry name" value="IG_LIKE"/>
    <property type="match status" value="6"/>
</dbReference>
<feature type="transmembrane region" description="Helical" evidence="2">
    <location>
        <begin position="591"/>
        <end position="612"/>
    </location>
</feature>
<feature type="domain" description="Ig-like" evidence="4">
    <location>
        <begin position="218"/>
        <end position="300"/>
    </location>
</feature>
<keyword evidence="2" id="KW-0812">Transmembrane</keyword>
<evidence type="ECO:0000256" key="3">
    <source>
        <dbReference type="SAM" id="SignalP"/>
    </source>
</evidence>
<evidence type="ECO:0000259" key="4">
    <source>
        <dbReference type="PROSITE" id="PS50835"/>
    </source>
</evidence>
<keyword evidence="3" id="KW-0732">Signal</keyword>
<dbReference type="SMART" id="SM00409">
    <property type="entry name" value="IG"/>
    <property type="match status" value="5"/>
</dbReference>
<organism evidence="5 6">
    <name type="scientific">Zoarces viviparus</name>
    <name type="common">Viviparous eelpout</name>
    <name type="synonym">Blennius viviparus</name>
    <dbReference type="NCBI Taxonomy" id="48416"/>
    <lineage>
        <taxon>Eukaryota</taxon>
        <taxon>Metazoa</taxon>
        <taxon>Chordata</taxon>
        <taxon>Craniata</taxon>
        <taxon>Vertebrata</taxon>
        <taxon>Euteleostomi</taxon>
        <taxon>Actinopterygii</taxon>
        <taxon>Neopterygii</taxon>
        <taxon>Teleostei</taxon>
        <taxon>Neoteleostei</taxon>
        <taxon>Acanthomorphata</taxon>
        <taxon>Eupercaria</taxon>
        <taxon>Perciformes</taxon>
        <taxon>Cottioidei</taxon>
        <taxon>Zoarcales</taxon>
        <taxon>Zoarcidae</taxon>
        <taxon>Zoarcinae</taxon>
        <taxon>Zoarces</taxon>
    </lineage>
</organism>
<evidence type="ECO:0000256" key="2">
    <source>
        <dbReference type="SAM" id="Phobius"/>
    </source>
</evidence>
<keyword evidence="2" id="KW-1133">Transmembrane helix</keyword>
<dbReference type="InterPro" id="IPR003599">
    <property type="entry name" value="Ig_sub"/>
</dbReference>
<accession>A0AAW1EZT3</accession>
<dbReference type="InterPro" id="IPR013783">
    <property type="entry name" value="Ig-like_fold"/>
</dbReference>
<evidence type="ECO:0000313" key="5">
    <source>
        <dbReference type="EMBL" id="KAK9527944.1"/>
    </source>
</evidence>
<dbReference type="AlphaFoldDB" id="A0AAW1EZT3"/>
<evidence type="ECO:0000313" key="6">
    <source>
        <dbReference type="Proteomes" id="UP001488805"/>
    </source>
</evidence>
<dbReference type="PANTHER" id="PTHR46484">
    <property type="entry name" value="SI:CH211-171H4.5-RELATED"/>
    <property type="match status" value="1"/>
</dbReference>
<dbReference type="Pfam" id="PF13895">
    <property type="entry name" value="Ig_2"/>
    <property type="match status" value="2"/>
</dbReference>
<dbReference type="InterPro" id="IPR036179">
    <property type="entry name" value="Ig-like_dom_sf"/>
</dbReference>
<keyword evidence="2" id="KW-0472">Membrane</keyword>
<feature type="chain" id="PRO_5044024804" description="Ig-like domain-containing protein" evidence="3">
    <location>
        <begin position="29"/>
        <end position="864"/>
    </location>
</feature>
<feature type="domain" description="Ig-like" evidence="4">
    <location>
        <begin position="648"/>
        <end position="740"/>
    </location>
</feature>
<feature type="domain" description="Ig-like" evidence="4">
    <location>
        <begin position="399"/>
        <end position="491"/>
    </location>
</feature>
<dbReference type="Proteomes" id="UP001488805">
    <property type="component" value="Unassembled WGS sequence"/>
</dbReference>
<feature type="domain" description="Ig-like" evidence="4">
    <location>
        <begin position="498"/>
        <end position="580"/>
    </location>
</feature>
<dbReference type="SMART" id="SM00408">
    <property type="entry name" value="IGc2"/>
    <property type="match status" value="3"/>
</dbReference>
<feature type="transmembrane region" description="Helical" evidence="2">
    <location>
        <begin position="311"/>
        <end position="332"/>
    </location>
</feature>
<feature type="domain" description="Ig-like" evidence="4">
    <location>
        <begin position="747"/>
        <end position="808"/>
    </location>
</feature>